<reference evidence="1 2" key="1">
    <citation type="journal article" date="2016" name="Nat. Commun.">
        <title>Extremotolerant tardigrade genome and improved radiotolerance of human cultured cells by tardigrade-unique protein.</title>
        <authorList>
            <person name="Hashimoto T."/>
            <person name="Horikawa D.D."/>
            <person name="Saito Y."/>
            <person name="Kuwahara H."/>
            <person name="Kozuka-Hata H."/>
            <person name="Shin-I T."/>
            <person name="Minakuchi Y."/>
            <person name="Ohishi K."/>
            <person name="Motoyama A."/>
            <person name="Aizu T."/>
            <person name="Enomoto A."/>
            <person name="Kondo K."/>
            <person name="Tanaka S."/>
            <person name="Hara Y."/>
            <person name="Koshikawa S."/>
            <person name="Sagara H."/>
            <person name="Miura T."/>
            <person name="Yokobori S."/>
            <person name="Miyagawa K."/>
            <person name="Suzuki Y."/>
            <person name="Kubo T."/>
            <person name="Oyama M."/>
            <person name="Kohara Y."/>
            <person name="Fujiyama A."/>
            <person name="Arakawa K."/>
            <person name="Katayama T."/>
            <person name="Toyoda A."/>
            <person name="Kunieda T."/>
        </authorList>
    </citation>
    <scope>NUCLEOTIDE SEQUENCE [LARGE SCALE GENOMIC DNA]</scope>
    <source>
        <strain evidence="1 2">YOKOZUNA-1</strain>
    </source>
</reference>
<dbReference type="EMBL" id="BDGG01000001">
    <property type="protein sequence ID" value="GAU90076.1"/>
    <property type="molecule type" value="Genomic_DNA"/>
</dbReference>
<protein>
    <submittedName>
        <fullName evidence="1">Uncharacterized protein</fullName>
    </submittedName>
</protein>
<proteinExistence type="predicted"/>
<dbReference type="AlphaFoldDB" id="A0A1D1UK44"/>
<comment type="caution">
    <text evidence="1">The sequence shown here is derived from an EMBL/GenBank/DDBJ whole genome shotgun (WGS) entry which is preliminary data.</text>
</comment>
<keyword evidence="2" id="KW-1185">Reference proteome</keyword>
<evidence type="ECO:0000313" key="2">
    <source>
        <dbReference type="Proteomes" id="UP000186922"/>
    </source>
</evidence>
<organism evidence="1 2">
    <name type="scientific">Ramazzottius varieornatus</name>
    <name type="common">Water bear</name>
    <name type="synonym">Tardigrade</name>
    <dbReference type="NCBI Taxonomy" id="947166"/>
    <lineage>
        <taxon>Eukaryota</taxon>
        <taxon>Metazoa</taxon>
        <taxon>Ecdysozoa</taxon>
        <taxon>Tardigrada</taxon>
        <taxon>Eutardigrada</taxon>
        <taxon>Parachela</taxon>
        <taxon>Hypsibioidea</taxon>
        <taxon>Ramazzottiidae</taxon>
        <taxon>Ramazzottius</taxon>
    </lineage>
</organism>
<sequence>MSESSSRMVQFFEEQERLSGRRRIHYALRTENLLTEPYYVRHSPELDMTCSNGARVR</sequence>
<name>A0A1D1UK44_RAMVA</name>
<dbReference type="Proteomes" id="UP000186922">
    <property type="component" value="Unassembled WGS sequence"/>
</dbReference>
<gene>
    <name evidence="1" type="primary">RvY_02548-1</name>
    <name evidence="1" type="synonym">RvY_02548.1</name>
    <name evidence="1" type="ORF">RvY_02548</name>
</gene>
<accession>A0A1D1UK44</accession>
<evidence type="ECO:0000313" key="1">
    <source>
        <dbReference type="EMBL" id="GAU90076.1"/>
    </source>
</evidence>